<feature type="domain" description="Protein kinase" evidence="10">
    <location>
        <begin position="39"/>
        <end position="210"/>
    </location>
</feature>
<dbReference type="PANTHER" id="PTHR22984:SF25">
    <property type="entry name" value="PROTEIN KINASE DOMAIN-CONTAINING PROTEIN"/>
    <property type="match status" value="1"/>
</dbReference>
<evidence type="ECO:0000313" key="12">
    <source>
        <dbReference type="Proteomes" id="UP001648503"/>
    </source>
</evidence>
<protein>
    <recommendedName>
        <fullName evidence="2">non-specific serine/threonine protein kinase</fullName>
        <ecNumber evidence="2">2.7.11.1</ecNumber>
    </recommendedName>
</protein>
<organism evidence="11 12">
    <name type="scientific">Batrachochytrium salamandrivorans</name>
    <dbReference type="NCBI Taxonomy" id="1357716"/>
    <lineage>
        <taxon>Eukaryota</taxon>
        <taxon>Fungi</taxon>
        <taxon>Fungi incertae sedis</taxon>
        <taxon>Chytridiomycota</taxon>
        <taxon>Chytridiomycota incertae sedis</taxon>
        <taxon>Chytridiomycetes</taxon>
        <taxon>Rhizophydiales</taxon>
        <taxon>Rhizophydiales incertae sedis</taxon>
        <taxon>Batrachochytrium</taxon>
    </lineage>
</organism>
<evidence type="ECO:0000256" key="5">
    <source>
        <dbReference type="ARBA" id="ARBA00022741"/>
    </source>
</evidence>
<evidence type="ECO:0000256" key="3">
    <source>
        <dbReference type="ARBA" id="ARBA00022527"/>
    </source>
</evidence>
<comment type="catalytic activity">
    <reaction evidence="8">
        <text>L-threonyl-[protein] + ATP = O-phospho-L-threonyl-[protein] + ADP + H(+)</text>
        <dbReference type="Rhea" id="RHEA:46608"/>
        <dbReference type="Rhea" id="RHEA-COMP:11060"/>
        <dbReference type="Rhea" id="RHEA-COMP:11605"/>
        <dbReference type="ChEBI" id="CHEBI:15378"/>
        <dbReference type="ChEBI" id="CHEBI:30013"/>
        <dbReference type="ChEBI" id="CHEBI:30616"/>
        <dbReference type="ChEBI" id="CHEBI:61977"/>
        <dbReference type="ChEBI" id="CHEBI:456216"/>
        <dbReference type="EC" id="2.7.11.1"/>
    </reaction>
</comment>
<dbReference type="Gene3D" id="1.10.510.10">
    <property type="entry name" value="Transferase(Phosphotransferase) domain 1"/>
    <property type="match status" value="1"/>
</dbReference>
<dbReference type="Gene3D" id="3.30.200.20">
    <property type="entry name" value="Phosphorylase Kinase, domain 1"/>
    <property type="match status" value="1"/>
</dbReference>
<dbReference type="EC" id="2.7.11.1" evidence="2"/>
<dbReference type="InterPro" id="IPR011009">
    <property type="entry name" value="Kinase-like_dom_sf"/>
</dbReference>
<reference evidence="11 12" key="1">
    <citation type="submission" date="2021-02" db="EMBL/GenBank/DDBJ databases">
        <title>Variation within the Batrachochytrium salamandrivorans European outbreak.</title>
        <authorList>
            <person name="Kelly M."/>
            <person name="Pasmans F."/>
            <person name="Shea T.P."/>
            <person name="Munoz J.F."/>
            <person name="Carranza S."/>
            <person name="Cuomo C.A."/>
            <person name="Martel A."/>
        </authorList>
    </citation>
    <scope>NUCLEOTIDE SEQUENCE [LARGE SCALE GENOMIC DNA]</scope>
    <source>
        <strain evidence="11 12">AMFP18/2</strain>
    </source>
</reference>
<evidence type="ECO:0000256" key="4">
    <source>
        <dbReference type="ARBA" id="ARBA00022679"/>
    </source>
</evidence>
<proteinExistence type="predicted"/>
<dbReference type="PROSITE" id="PS50011">
    <property type="entry name" value="PROTEIN_KINASE_DOM"/>
    <property type="match status" value="1"/>
</dbReference>
<dbReference type="EMBL" id="JAFCIX010000304">
    <property type="protein sequence ID" value="KAH6595468.1"/>
    <property type="molecule type" value="Genomic_DNA"/>
</dbReference>
<keyword evidence="7" id="KW-0067">ATP-binding</keyword>
<keyword evidence="5" id="KW-0547">Nucleotide-binding</keyword>
<keyword evidence="4" id="KW-0808">Transferase</keyword>
<comment type="subcellular location">
    <subcellularLocation>
        <location evidence="1">Host cell</location>
    </subcellularLocation>
</comment>
<name>A0ABQ8FBR2_9FUNG</name>
<evidence type="ECO:0000313" key="11">
    <source>
        <dbReference type="EMBL" id="KAH6595468.1"/>
    </source>
</evidence>
<dbReference type="InterPro" id="IPR051138">
    <property type="entry name" value="PIM_Ser/Thr_kinase"/>
</dbReference>
<keyword evidence="12" id="KW-1185">Reference proteome</keyword>
<evidence type="ECO:0000259" key="10">
    <source>
        <dbReference type="PROSITE" id="PS50011"/>
    </source>
</evidence>
<dbReference type="Proteomes" id="UP001648503">
    <property type="component" value="Unassembled WGS sequence"/>
</dbReference>
<comment type="caution">
    <text evidence="11">The sequence shown here is derived from an EMBL/GenBank/DDBJ whole genome shotgun (WGS) entry which is preliminary data.</text>
</comment>
<sequence length="210" mass="23931">MPLPVRAGGSKATSYSHDQDADQYNAFTKMEAEYFISEYLFGRVLGKGFHGVISLATRKSDGKKVAYKSIPKSNVYRYALESIPPPRCHLRNPLVPSEKPSVVQCMSPRPPNLPFPYEFALQTYLSRPGYENPYVPRALDYIILKDKYILVMDYLGEDWVNLAKYVEKKGPLDIETARDIIREIVNGMIYLKQYGILHGDLDGMSQWAIL</sequence>
<evidence type="ECO:0000256" key="6">
    <source>
        <dbReference type="ARBA" id="ARBA00022777"/>
    </source>
</evidence>
<keyword evidence="3" id="KW-0723">Serine/threonine-protein kinase</keyword>
<evidence type="ECO:0000256" key="8">
    <source>
        <dbReference type="ARBA" id="ARBA00047899"/>
    </source>
</evidence>
<dbReference type="PANTHER" id="PTHR22984">
    <property type="entry name" value="SERINE/THREONINE-PROTEIN KINASE PIM"/>
    <property type="match status" value="1"/>
</dbReference>
<keyword evidence="6" id="KW-0418">Kinase</keyword>
<evidence type="ECO:0000256" key="2">
    <source>
        <dbReference type="ARBA" id="ARBA00012513"/>
    </source>
</evidence>
<evidence type="ECO:0000256" key="9">
    <source>
        <dbReference type="ARBA" id="ARBA00048679"/>
    </source>
</evidence>
<evidence type="ECO:0000256" key="7">
    <source>
        <dbReference type="ARBA" id="ARBA00022840"/>
    </source>
</evidence>
<comment type="catalytic activity">
    <reaction evidence="9">
        <text>L-seryl-[protein] + ATP = O-phospho-L-seryl-[protein] + ADP + H(+)</text>
        <dbReference type="Rhea" id="RHEA:17989"/>
        <dbReference type="Rhea" id="RHEA-COMP:9863"/>
        <dbReference type="Rhea" id="RHEA-COMP:11604"/>
        <dbReference type="ChEBI" id="CHEBI:15378"/>
        <dbReference type="ChEBI" id="CHEBI:29999"/>
        <dbReference type="ChEBI" id="CHEBI:30616"/>
        <dbReference type="ChEBI" id="CHEBI:83421"/>
        <dbReference type="ChEBI" id="CHEBI:456216"/>
        <dbReference type="EC" id="2.7.11.1"/>
    </reaction>
</comment>
<dbReference type="InterPro" id="IPR000719">
    <property type="entry name" value="Prot_kinase_dom"/>
</dbReference>
<evidence type="ECO:0000256" key="1">
    <source>
        <dbReference type="ARBA" id="ARBA00004340"/>
    </source>
</evidence>
<dbReference type="SUPFAM" id="SSF56112">
    <property type="entry name" value="Protein kinase-like (PK-like)"/>
    <property type="match status" value="1"/>
</dbReference>
<accession>A0ABQ8FBR2</accession>
<gene>
    <name evidence="11" type="ORF">BASA50_005801</name>
</gene>